<evidence type="ECO:0000256" key="9">
    <source>
        <dbReference type="PIRNR" id="PIRNR001589"/>
    </source>
</evidence>
<evidence type="ECO:0000256" key="10">
    <source>
        <dbReference type="PIRSR" id="PIRSR001589-1"/>
    </source>
</evidence>
<dbReference type="GO" id="GO:0006529">
    <property type="term" value="P:asparagine biosynthetic process"/>
    <property type="evidence" value="ECO:0007669"/>
    <property type="project" value="UniProtKB-KW"/>
</dbReference>
<evidence type="ECO:0000259" key="12">
    <source>
        <dbReference type="PROSITE" id="PS51278"/>
    </source>
</evidence>
<evidence type="ECO:0000256" key="11">
    <source>
        <dbReference type="PIRSR" id="PIRSR001589-2"/>
    </source>
</evidence>
<dbReference type="GO" id="GO:0004066">
    <property type="term" value="F:asparagine synthase (glutamine-hydrolyzing) activity"/>
    <property type="evidence" value="ECO:0007669"/>
    <property type="project" value="UniProtKB-EC"/>
</dbReference>
<dbReference type="AlphaFoldDB" id="A0A832ZZG7"/>
<keyword evidence="6 10" id="KW-0315">Glutamine amidotransferase</keyword>
<dbReference type="SUPFAM" id="SSF56235">
    <property type="entry name" value="N-terminal nucleophile aminohydrolases (Ntn hydrolases)"/>
    <property type="match status" value="1"/>
</dbReference>
<dbReference type="PANTHER" id="PTHR11772">
    <property type="entry name" value="ASPARAGINE SYNTHETASE"/>
    <property type="match status" value="1"/>
</dbReference>
<keyword evidence="5 10" id="KW-0061">Asparagine biosynthesis</keyword>
<evidence type="ECO:0000313" key="13">
    <source>
        <dbReference type="EMBL" id="HIQ32982.1"/>
    </source>
</evidence>
<keyword evidence="4 9" id="KW-0067">ATP-binding</keyword>
<dbReference type="Proteomes" id="UP000623215">
    <property type="component" value="Unassembled WGS sequence"/>
</dbReference>
<dbReference type="InterPro" id="IPR050795">
    <property type="entry name" value="Asn_Synthetase"/>
</dbReference>
<proteinExistence type="predicted"/>
<dbReference type="InterPro" id="IPR001962">
    <property type="entry name" value="Asn_synthase"/>
</dbReference>
<dbReference type="Gene3D" id="3.40.50.620">
    <property type="entry name" value="HUPs"/>
    <property type="match status" value="1"/>
</dbReference>
<sequence length="522" mass="60625">MCSISGIVLKDDGDSTLRRRLKEHLINVMRILKHRGPDSSGAMLDDEVIYFKDFEDVLNSNIGRSCRLGLGHNRLAIVGSASQPIPNEDESVWVICNGEIYNYYELMEDLEDRHNFYSDTDSEVIVHCYEEGILEELDGEYAYCIYDKEENKLLLARDVFGVKPLFYIDTEKYFAFASERKGLWYLLRSIDNLSFREIYHYPVTSLDPNSHLVYDLDENRYYIVKNIQKVRMDYFNRYNNDYQVCKREVERALWEGVIKRVRGLEEVGVIFSGGLDSSLVARMASEYCNVTLYTAGLEGSEDVEYAERVAEDLGLKLRKKVIDRKEYEEYLLKVAYAIDEIDLMKLSVGVPIYVASEMAKRDGIKVVLSGQGADELFAGYKRYQRILLTKGEEELKRVLYRDVMNIYRVNLERDDHCTMANSVELRVPFLDKNLVEVALSLPVKYKVNEKERKIILRDVARKYLPEYVAYRPKKAAQYGSGSEKMIYAVGRSYGYSKKKIDNFLGEVLLKKMEEVYESRLVV</sequence>
<dbReference type="EC" id="6.3.5.4" evidence="9"/>
<dbReference type="InterPro" id="IPR029055">
    <property type="entry name" value="Ntn_hydrolases_N"/>
</dbReference>
<dbReference type="InterPro" id="IPR014729">
    <property type="entry name" value="Rossmann-like_a/b/a_fold"/>
</dbReference>
<comment type="caution">
    <text evidence="13">The sequence shown here is derived from an EMBL/GenBank/DDBJ whole genome shotgun (WGS) entry which is preliminary data.</text>
</comment>
<dbReference type="GO" id="GO:0005829">
    <property type="term" value="C:cytosol"/>
    <property type="evidence" value="ECO:0007669"/>
    <property type="project" value="TreeGrafter"/>
</dbReference>
<evidence type="ECO:0000256" key="6">
    <source>
        <dbReference type="ARBA" id="ARBA00022962"/>
    </source>
</evidence>
<evidence type="ECO:0000256" key="8">
    <source>
        <dbReference type="ARBA" id="ARBA00048741"/>
    </source>
</evidence>
<feature type="binding site" evidence="11">
    <location>
        <begin position="369"/>
        <end position="370"/>
    </location>
    <ligand>
        <name>ATP</name>
        <dbReference type="ChEBI" id="CHEBI:30616"/>
    </ligand>
</feature>
<feature type="binding site" evidence="11">
    <location>
        <position position="121"/>
    </location>
    <ligand>
        <name>L-glutamine</name>
        <dbReference type="ChEBI" id="CHEBI:58359"/>
    </ligand>
</feature>
<dbReference type="SUPFAM" id="SSF52402">
    <property type="entry name" value="Adenine nucleotide alpha hydrolases-like"/>
    <property type="match status" value="1"/>
</dbReference>
<comment type="pathway">
    <text evidence="7">Amino-acid biosynthesis.</text>
</comment>
<evidence type="ECO:0000256" key="5">
    <source>
        <dbReference type="ARBA" id="ARBA00022888"/>
    </source>
</evidence>
<evidence type="ECO:0000256" key="7">
    <source>
        <dbReference type="ARBA" id="ARBA00029440"/>
    </source>
</evidence>
<dbReference type="GO" id="GO:0005524">
    <property type="term" value="F:ATP binding"/>
    <property type="evidence" value="ECO:0007669"/>
    <property type="project" value="UniProtKB-KW"/>
</dbReference>
<protein>
    <recommendedName>
        <fullName evidence="9">Putative asparagine synthetase [glutamine-hydrolyzing]</fullName>
        <ecNumber evidence="9">6.3.5.4</ecNumber>
    </recommendedName>
</protein>
<dbReference type="PANTHER" id="PTHR11772:SF2">
    <property type="entry name" value="ASPARAGINE SYNTHETASE [GLUTAMINE-HYDROLYZING]"/>
    <property type="match status" value="1"/>
</dbReference>
<evidence type="ECO:0000313" key="14">
    <source>
        <dbReference type="Proteomes" id="UP000623215"/>
    </source>
</evidence>
<dbReference type="PROSITE" id="PS51278">
    <property type="entry name" value="GATASE_TYPE_2"/>
    <property type="match status" value="1"/>
</dbReference>
<comment type="catalytic activity">
    <reaction evidence="8 9">
        <text>L-aspartate + L-glutamine + ATP + H2O = L-asparagine + L-glutamate + AMP + diphosphate + H(+)</text>
        <dbReference type="Rhea" id="RHEA:12228"/>
        <dbReference type="ChEBI" id="CHEBI:15377"/>
        <dbReference type="ChEBI" id="CHEBI:15378"/>
        <dbReference type="ChEBI" id="CHEBI:29985"/>
        <dbReference type="ChEBI" id="CHEBI:29991"/>
        <dbReference type="ChEBI" id="CHEBI:30616"/>
        <dbReference type="ChEBI" id="CHEBI:33019"/>
        <dbReference type="ChEBI" id="CHEBI:58048"/>
        <dbReference type="ChEBI" id="CHEBI:58359"/>
        <dbReference type="ChEBI" id="CHEBI:456215"/>
        <dbReference type="EC" id="6.3.5.4"/>
    </reaction>
</comment>
<keyword evidence="2 10" id="KW-0028">Amino-acid biosynthesis</keyword>
<dbReference type="CDD" id="cd01991">
    <property type="entry name" value="Asn_synthase_B_C"/>
    <property type="match status" value="1"/>
</dbReference>
<dbReference type="PIRSF" id="PIRSF001589">
    <property type="entry name" value="Asn_synthetase_glu-h"/>
    <property type="match status" value="1"/>
</dbReference>
<dbReference type="InterPro" id="IPR033738">
    <property type="entry name" value="AsnB_N"/>
</dbReference>
<dbReference type="Pfam" id="PF13537">
    <property type="entry name" value="GATase_7"/>
    <property type="match status" value="1"/>
</dbReference>
<dbReference type="InterPro" id="IPR006426">
    <property type="entry name" value="Asn_synth_AEB"/>
</dbReference>
<dbReference type="Pfam" id="PF00733">
    <property type="entry name" value="Asn_synthase"/>
    <property type="match status" value="2"/>
</dbReference>
<keyword evidence="3 9" id="KW-0547">Nucleotide-binding</keyword>
<accession>A0A832ZZG7</accession>
<reference evidence="13" key="1">
    <citation type="journal article" date="2020" name="ISME J.">
        <title>Gammaproteobacteria mediating utilization of methyl-, sulfur- and petroleum organic compounds in deep ocean hydrothermal plumes.</title>
        <authorList>
            <person name="Zhou Z."/>
            <person name="Liu Y."/>
            <person name="Pan J."/>
            <person name="Cron B.R."/>
            <person name="Toner B.M."/>
            <person name="Anantharaman K."/>
            <person name="Breier J.A."/>
            <person name="Dick G.J."/>
            <person name="Li M."/>
        </authorList>
    </citation>
    <scope>NUCLEOTIDE SEQUENCE</scope>
    <source>
        <strain evidence="13">SZUA-1534</strain>
    </source>
</reference>
<evidence type="ECO:0000256" key="3">
    <source>
        <dbReference type="ARBA" id="ARBA00022741"/>
    </source>
</evidence>
<organism evidence="13 14">
    <name type="scientific">Methanothermococcus okinawensis</name>
    <dbReference type="NCBI Taxonomy" id="155863"/>
    <lineage>
        <taxon>Archaea</taxon>
        <taxon>Methanobacteriati</taxon>
        <taxon>Methanobacteriota</taxon>
        <taxon>Methanomada group</taxon>
        <taxon>Methanococci</taxon>
        <taxon>Methanococcales</taxon>
        <taxon>Methanococcaceae</taxon>
        <taxon>Methanothermococcus</taxon>
    </lineage>
</organism>
<evidence type="ECO:0000256" key="4">
    <source>
        <dbReference type="ARBA" id="ARBA00022840"/>
    </source>
</evidence>
<evidence type="ECO:0000256" key="1">
    <source>
        <dbReference type="ARBA" id="ARBA00022598"/>
    </source>
</evidence>
<feature type="active site" description="For GATase activity" evidence="10">
    <location>
        <position position="2"/>
    </location>
</feature>
<dbReference type="EMBL" id="DQVW01000115">
    <property type="protein sequence ID" value="HIQ32982.1"/>
    <property type="molecule type" value="Genomic_DNA"/>
</dbReference>
<evidence type="ECO:0000256" key="2">
    <source>
        <dbReference type="ARBA" id="ARBA00022605"/>
    </source>
</evidence>
<dbReference type="InterPro" id="IPR017932">
    <property type="entry name" value="GATase_2_dom"/>
</dbReference>
<dbReference type="CDD" id="cd00712">
    <property type="entry name" value="AsnB"/>
    <property type="match status" value="1"/>
</dbReference>
<feature type="domain" description="Glutamine amidotransferase type-2" evidence="12">
    <location>
        <begin position="2"/>
        <end position="217"/>
    </location>
</feature>
<gene>
    <name evidence="13" type="primary">asnB</name>
    <name evidence="13" type="ORF">EYH55_05850</name>
</gene>
<dbReference type="Gene3D" id="3.60.20.10">
    <property type="entry name" value="Glutamine Phosphoribosylpyrophosphate, subunit 1, domain 1"/>
    <property type="match status" value="1"/>
</dbReference>
<dbReference type="NCBIfam" id="TIGR01536">
    <property type="entry name" value="asn_synth_AEB"/>
    <property type="match status" value="1"/>
</dbReference>
<keyword evidence="1 13" id="KW-0436">Ligase</keyword>
<name>A0A832ZZG7_9EURY</name>